<dbReference type="AlphaFoldDB" id="A0A0F9R198"/>
<gene>
    <name evidence="2" type="ORF">LCGC14_0949190</name>
</gene>
<reference evidence="2" key="1">
    <citation type="journal article" date="2015" name="Nature">
        <title>Complex archaea that bridge the gap between prokaryotes and eukaryotes.</title>
        <authorList>
            <person name="Spang A."/>
            <person name="Saw J.H."/>
            <person name="Jorgensen S.L."/>
            <person name="Zaremba-Niedzwiedzka K."/>
            <person name="Martijn J."/>
            <person name="Lind A.E."/>
            <person name="van Eijk R."/>
            <person name="Schleper C."/>
            <person name="Guy L."/>
            <person name="Ettema T.J."/>
        </authorList>
    </citation>
    <scope>NUCLEOTIDE SEQUENCE</scope>
</reference>
<sequence>MCGLDVIWKLLRVKMKALKTRAEIEAGLSISADKLKEVIQVDKLNQVKAQSEPFVPVGGNNNQPVSPPPSTIDTKR</sequence>
<evidence type="ECO:0000256" key="1">
    <source>
        <dbReference type="SAM" id="MobiDB-lite"/>
    </source>
</evidence>
<comment type="caution">
    <text evidence="2">The sequence shown here is derived from an EMBL/GenBank/DDBJ whole genome shotgun (WGS) entry which is preliminary data.</text>
</comment>
<dbReference type="EMBL" id="LAZR01003367">
    <property type="protein sequence ID" value="KKN19091.1"/>
    <property type="molecule type" value="Genomic_DNA"/>
</dbReference>
<protein>
    <submittedName>
        <fullName evidence="2">Uncharacterized protein</fullName>
    </submittedName>
</protein>
<accession>A0A0F9R198</accession>
<name>A0A0F9R198_9ZZZZ</name>
<feature type="region of interest" description="Disordered" evidence="1">
    <location>
        <begin position="53"/>
        <end position="76"/>
    </location>
</feature>
<evidence type="ECO:0000313" key="2">
    <source>
        <dbReference type="EMBL" id="KKN19091.1"/>
    </source>
</evidence>
<organism evidence="2">
    <name type="scientific">marine sediment metagenome</name>
    <dbReference type="NCBI Taxonomy" id="412755"/>
    <lineage>
        <taxon>unclassified sequences</taxon>
        <taxon>metagenomes</taxon>
        <taxon>ecological metagenomes</taxon>
    </lineage>
</organism>
<proteinExistence type="predicted"/>